<reference evidence="3" key="1">
    <citation type="submission" date="2011-04" db="EMBL/GenBank/DDBJ databases">
        <title>The complete genome of Thermodesulfatator indicus DSM 15286.</title>
        <authorList>
            <person name="Lucas S."/>
            <person name="Copeland A."/>
            <person name="Lapidus A."/>
            <person name="Bruce D."/>
            <person name="Goodwin L."/>
            <person name="Pitluck S."/>
            <person name="Peters L."/>
            <person name="Kyrpides N."/>
            <person name="Mavromatis K."/>
            <person name="Pagani I."/>
            <person name="Ivanova N."/>
            <person name="Saunders L."/>
            <person name="Detter J.C."/>
            <person name="Tapia R."/>
            <person name="Han C."/>
            <person name="Land M."/>
            <person name="Hauser L."/>
            <person name="Markowitz V."/>
            <person name="Cheng J.-F."/>
            <person name="Hugenholtz P."/>
            <person name="Woyke T."/>
            <person name="Wu D."/>
            <person name="Spring S."/>
            <person name="Schroeder M."/>
            <person name="Brambilla E."/>
            <person name="Klenk H.-P."/>
            <person name="Eisen J.A."/>
        </authorList>
    </citation>
    <scope>NUCLEOTIDE SEQUENCE [LARGE SCALE GENOMIC DNA]</scope>
    <source>
        <strain evidence="3">DSM 15286 / JCM 11887 / CIR29812</strain>
    </source>
</reference>
<dbReference type="InParanoid" id="F8ABJ5"/>
<dbReference type="InterPro" id="IPR045584">
    <property type="entry name" value="Pilin-like"/>
</dbReference>
<proteinExistence type="predicted"/>
<dbReference type="PaxDb" id="667014-Thein_1734"/>
<keyword evidence="1" id="KW-0472">Membrane</keyword>
<feature type="transmembrane region" description="Helical" evidence="1">
    <location>
        <begin position="12"/>
        <end position="35"/>
    </location>
</feature>
<keyword evidence="1" id="KW-0812">Transmembrane</keyword>
<keyword evidence="1" id="KW-1133">Transmembrane helix</keyword>
<keyword evidence="3" id="KW-1185">Reference proteome</keyword>
<dbReference type="NCBIfam" id="TIGR02532">
    <property type="entry name" value="IV_pilin_GFxxxE"/>
    <property type="match status" value="1"/>
</dbReference>
<dbReference type="KEGG" id="tid:Thein_1734"/>
<sequence>MSKLIHNKKIRYVGLTLVELVLVIAILAILASVAIPKINTWIKQAKTKKAAYQVLSDIQYVQSMALAKGESKITFNTNNYIAEVPIGTTLFTKILENGITISATFFSTSNELIFQRNKLPTSNGTIEISGYGVTYKILVNHITGRIRLEKIS</sequence>
<dbReference type="Proteomes" id="UP000006793">
    <property type="component" value="Chromosome"/>
</dbReference>
<dbReference type="eggNOG" id="COG4970">
    <property type="taxonomic scope" value="Bacteria"/>
</dbReference>
<dbReference type="STRING" id="667014.Thein_1734"/>
<gene>
    <name evidence="2" type="ordered locus">Thein_1734</name>
</gene>
<dbReference type="EMBL" id="CP002683">
    <property type="protein sequence ID" value="AEH45592.1"/>
    <property type="molecule type" value="Genomic_DNA"/>
</dbReference>
<reference evidence="2 3" key="2">
    <citation type="journal article" date="2012" name="Stand. Genomic Sci.">
        <title>Complete genome sequence of the thermophilic sulfate-reducing ocean bacterium Thermodesulfatator indicus type strain (CIR29812(T)).</title>
        <authorList>
            <person name="Anderson I."/>
            <person name="Saunders E."/>
            <person name="Lapidus A."/>
            <person name="Nolan M."/>
            <person name="Lucas S."/>
            <person name="Tice H."/>
            <person name="Del Rio T.G."/>
            <person name="Cheng J.F."/>
            <person name="Han C."/>
            <person name="Tapia R."/>
            <person name="Goodwin L.A."/>
            <person name="Pitluck S."/>
            <person name="Liolios K."/>
            <person name="Mavromatis K."/>
            <person name="Pagani I."/>
            <person name="Ivanova N."/>
            <person name="Mikhailova N."/>
            <person name="Pati A."/>
            <person name="Chen A."/>
            <person name="Palaniappan K."/>
            <person name="Land M."/>
            <person name="Hauser L."/>
            <person name="Jeffries C.D."/>
            <person name="Chang Y.J."/>
            <person name="Brambilla E.M."/>
            <person name="Rohde M."/>
            <person name="Spring S."/>
            <person name="Goker M."/>
            <person name="Detter J.C."/>
            <person name="Woyke T."/>
            <person name="Bristow J."/>
            <person name="Eisen J.A."/>
            <person name="Markowitz V."/>
            <person name="Hugenholtz P."/>
            <person name="Kyrpides N.C."/>
            <person name="Klenk H.P."/>
        </authorList>
    </citation>
    <scope>NUCLEOTIDE SEQUENCE [LARGE SCALE GENOMIC DNA]</scope>
    <source>
        <strain evidence="3">DSM 15286 / JCM 11887 / CIR29812</strain>
    </source>
</reference>
<evidence type="ECO:0000256" key="1">
    <source>
        <dbReference type="SAM" id="Phobius"/>
    </source>
</evidence>
<dbReference type="Gene3D" id="3.30.700.10">
    <property type="entry name" value="Glycoprotein, Type 4 Pilin"/>
    <property type="match status" value="1"/>
</dbReference>
<name>F8ABJ5_THEID</name>
<accession>F8ABJ5</accession>
<evidence type="ECO:0000313" key="2">
    <source>
        <dbReference type="EMBL" id="AEH45592.1"/>
    </source>
</evidence>
<dbReference type="RefSeq" id="WP_013908333.1">
    <property type="nucleotide sequence ID" value="NC_015681.1"/>
</dbReference>
<evidence type="ECO:0000313" key="3">
    <source>
        <dbReference type="Proteomes" id="UP000006793"/>
    </source>
</evidence>
<dbReference type="SUPFAM" id="SSF54523">
    <property type="entry name" value="Pili subunits"/>
    <property type="match status" value="1"/>
</dbReference>
<protein>
    <submittedName>
        <fullName evidence="2">N-terminal methylation</fullName>
    </submittedName>
</protein>
<organism evidence="2 3">
    <name type="scientific">Thermodesulfatator indicus (strain DSM 15286 / JCM 11887 / CIR29812)</name>
    <dbReference type="NCBI Taxonomy" id="667014"/>
    <lineage>
        <taxon>Bacteria</taxon>
        <taxon>Pseudomonadati</taxon>
        <taxon>Thermodesulfobacteriota</taxon>
        <taxon>Thermodesulfobacteria</taxon>
        <taxon>Thermodesulfobacteriales</taxon>
        <taxon>Thermodesulfatatoraceae</taxon>
        <taxon>Thermodesulfatator</taxon>
    </lineage>
</organism>
<dbReference type="AlphaFoldDB" id="F8ABJ5"/>
<dbReference type="HOGENOM" id="CLU_1721484_0_0_0"/>
<dbReference type="OrthoDB" id="15240at2"/>
<dbReference type="InterPro" id="IPR012902">
    <property type="entry name" value="N_methyl_site"/>
</dbReference>